<protein>
    <submittedName>
        <fullName evidence="2">Uncharacterized protein</fullName>
    </submittedName>
</protein>
<organism evidence="2">
    <name type="scientific">blood disease bacterium R229</name>
    <dbReference type="NCBI Taxonomy" id="741978"/>
    <lineage>
        <taxon>Bacteria</taxon>
        <taxon>Pseudomonadati</taxon>
        <taxon>Pseudomonadota</taxon>
        <taxon>Betaproteobacteria</taxon>
        <taxon>Burkholderiales</taxon>
        <taxon>Burkholderiaceae</taxon>
        <taxon>Ralstonia</taxon>
        <taxon>Ralstonia solanacearum species complex</taxon>
    </lineage>
</organism>
<dbReference type="AlphaFoldDB" id="G2ZXH0"/>
<name>G2ZXH0_9RALS</name>
<dbReference type="EMBL" id="FR854083">
    <property type="protein sequence ID" value="CCA83749.1"/>
    <property type="molecule type" value="Genomic_DNA"/>
</dbReference>
<gene>
    <name evidence="2" type="ORF">BDB_mp70203</name>
</gene>
<evidence type="ECO:0000256" key="1">
    <source>
        <dbReference type="SAM" id="MobiDB-lite"/>
    </source>
</evidence>
<reference evidence="2" key="2">
    <citation type="submission" date="2011-04" db="EMBL/GenBank/DDBJ databases">
        <authorList>
            <person name="Genoscope - CEA"/>
        </authorList>
    </citation>
    <scope>NUCLEOTIDE SEQUENCE</scope>
    <source>
        <strain evidence="2">R229</strain>
    </source>
</reference>
<reference evidence="2" key="1">
    <citation type="journal article" date="2011" name="PLoS ONE">
        <title>Ralstonia syzygii, the Blood Disease Bacterium and some Asian R. solanacearum strains form a single genomic species despite divergent lifestyles.</title>
        <authorList>
            <person name="Remenant B."/>
            <person name="de Cambiaire J.C."/>
            <person name="Cellier G."/>
            <person name="Jacobs J.M."/>
            <person name="Mangenot S."/>
            <person name="Barbe V."/>
            <person name="Lajus A."/>
            <person name="Vallenet D."/>
            <person name="Medigue C."/>
            <person name="Fegan M."/>
            <person name="Allen C."/>
            <person name="Prior P."/>
        </authorList>
    </citation>
    <scope>NUCLEOTIDE SEQUENCE</scope>
    <source>
        <strain evidence="2">R229</strain>
    </source>
</reference>
<feature type="region of interest" description="Disordered" evidence="1">
    <location>
        <begin position="61"/>
        <end position="84"/>
    </location>
</feature>
<feature type="compositionally biased region" description="Basic and acidic residues" evidence="1">
    <location>
        <begin position="73"/>
        <end position="84"/>
    </location>
</feature>
<accession>G2ZXH0</accession>
<sequence length="84" mass="9471">MRPAAAQPQPLERADMSNVSAHRPNWRFRRNHVWIVMGIPHLVREKYCSVCGSVAYDDCGPHNAKPTGSYPRCDCRAKPEHGEG</sequence>
<proteinExistence type="predicted"/>
<evidence type="ECO:0000313" key="2">
    <source>
        <dbReference type="EMBL" id="CCA83749.1"/>
    </source>
</evidence>